<reference evidence="3" key="1">
    <citation type="submission" date="2024-03" db="EMBL/GenBank/DDBJ databases">
        <title>Human intestinal bacterial collection.</title>
        <authorList>
            <person name="Pauvert C."/>
            <person name="Hitch T.C.A."/>
            <person name="Clavel T."/>
        </authorList>
    </citation>
    <scope>NUCLEOTIDE SEQUENCE [LARGE SCALE GENOMIC DNA]</scope>
    <source>
        <strain evidence="3">CLA-AA-H89B</strain>
    </source>
</reference>
<comment type="caution">
    <text evidence="3">The sequence shown here is derived from an EMBL/GenBank/DDBJ whole genome shotgun (WGS) entry which is preliminary data.</text>
</comment>
<keyword evidence="2" id="KW-0472">Membrane</keyword>
<dbReference type="EMBL" id="JBBMFS010000001">
    <property type="protein sequence ID" value="MEQ2553454.1"/>
    <property type="molecule type" value="Genomic_DNA"/>
</dbReference>
<keyword evidence="2" id="KW-1133">Transmembrane helix</keyword>
<gene>
    <name evidence="3" type="ORF">WMO37_00275</name>
</gene>
<feature type="compositionally biased region" description="Basic and acidic residues" evidence="1">
    <location>
        <begin position="380"/>
        <end position="390"/>
    </location>
</feature>
<evidence type="ECO:0000313" key="3">
    <source>
        <dbReference type="EMBL" id="MEQ2553454.1"/>
    </source>
</evidence>
<feature type="transmembrane region" description="Helical" evidence="2">
    <location>
        <begin position="142"/>
        <end position="162"/>
    </location>
</feature>
<feature type="compositionally biased region" description="Acidic residues" evidence="1">
    <location>
        <begin position="477"/>
        <end position="494"/>
    </location>
</feature>
<dbReference type="PANTHER" id="PTHR42867:SF1">
    <property type="entry name" value="MEMBRANE PROTEIN-RELATED"/>
    <property type="match status" value="1"/>
</dbReference>
<dbReference type="Proteomes" id="UP001546774">
    <property type="component" value="Unassembled WGS sequence"/>
</dbReference>
<feature type="region of interest" description="Disordered" evidence="1">
    <location>
        <begin position="380"/>
        <end position="506"/>
    </location>
</feature>
<sequence length="506" mass="56945">MKPSGIGGQAVIEGIMMRNKDQYSIAVRKPDNEIEVTVRDCNQLQKKHPWLNYPIIRGVYSFVDSLVTGISTINYSASFYDDPAEQKSTKADEIGRAVFKDKLEAVLMAFTVILSVVFAVGLFMLIPYFVSRLLTPYVSSQFLLNFIEGLVRVVLFILYILAISQMKDIKRTFMYHGAEHKCINCIEHGARLTPENVKNSSRYHKRCGTSFLFLVMFVSVIFFIFIRIENTAVQLVLRILLIPVIAGVSYELIRWAGRSENVFITALSKPGLWLQKLTTKEPDMDMIEVAIKAVEEVFDWEAFLLDYYKDTEQPVAEMAANEASLAITSTITTGADRNTRSLNPDEVVQENTQQTTQPEKEYIAPDDTDILEGGQITDAEGAKEQEKNPDSTENSEQQSETGSPAENKEKSEPESENADIKQQSESQESEAGEDDEDDDELPEGFEIIEDPQESVDTAAQQASESNLSVASDKGLEEGDGFEFIEDEEDEDYAEELPLFKERVDKK</sequence>
<feature type="transmembrane region" description="Helical" evidence="2">
    <location>
        <begin position="232"/>
        <end position="253"/>
    </location>
</feature>
<evidence type="ECO:0000313" key="4">
    <source>
        <dbReference type="Proteomes" id="UP001546774"/>
    </source>
</evidence>
<feature type="compositionally biased region" description="Polar residues" evidence="1">
    <location>
        <begin position="391"/>
        <end position="402"/>
    </location>
</feature>
<organism evidence="3 4">
    <name type="scientific">Lachnospira intestinalis</name>
    <dbReference type="NCBI Taxonomy" id="3133158"/>
    <lineage>
        <taxon>Bacteria</taxon>
        <taxon>Bacillati</taxon>
        <taxon>Bacillota</taxon>
        <taxon>Clostridia</taxon>
        <taxon>Lachnospirales</taxon>
        <taxon>Lachnospiraceae</taxon>
        <taxon>Lachnospira</taxon>
    </lineage>
</organism>
<dbReference type="Pfam" id="PF07136">
    <property type="entry name" value="DUF1385"/>
    <property type="match status" value="1"/>
</dbReference>
<feature type="region of interest" description="Disordered" evidence="1">
    <location>
        <begin position="335"/>
        <end position="367"/>
    </location>
</feature>
<protein>
    <submittedName>
        <fullName evidence="3">DUF1385 domain-containing protein</fullName>
    </submittedName>
</protein>
<accession>A0ABV1H176</accession>
<dbReference type="PANTHER" id="PTHR42867">
    <property type="entry name" value="MEMBRANE PROTEIN-RELATED"/>
    <property type="match status" value="1"/>
</dbReference>
<feature type="compositionally biased region" description="Polar residues" evidence="1">
    <location>
        <begin position="454"/>
        <end position="469"/>
    </location>
</feature>
<dbReference type="InterPro" id="IPR010787">
    <property type="entry name" value="DUF1385"/>
</dbReference>
<feature type="transmembrane region" description="Helical" evidence="2">
    <location>
        <begin position="207"/>
        <end position="226"/>
    </location>
</feature>
<feature type="transmembrane region" description="Helical" evidence="2">
    <location>
        <begin position="105"/>
        <end position="130"/>
    </location>
</feature>
<feature type="compositionally biased region" description="Basic and acidic residues" evidence="1">
    <location>
        <begin position="497"/>
        <end position="506"/>
    </location>
</feature>
<feature type="compositionally biased region" description="Acidic residues" evidence="1">
    <location>
        <begin position="427"/>
        <end position="453"/>
    </location>
</feature>
<name>A0ABV1H176_9FIRM</name>
<proteinExistence type="predicted"/>
<keyword evidence="2" id="KW-0812">Transmembrane</keyword>
<evidence type="ECO:0000256" key="1">
    <source>
        <dbReference type="SAM" id="MobiDB-lite"/>
    </source>
</evidence>
<evidence type="ECO:0000256" key="2">
    <source>
        <dbReference type="SAM" id="Phobius"/>
    </source>
</evidence>
<keyword evidence="4" id="KW-1185">Reference proteome</keyword>